<dbReference type="InterPro" id="IPR052169">
    <property type="entry name" value="CW_Biosynth-Accessory"/>
</dbReference>
<protein>
    <submittedName>
        <fullName evidence="3">CapA family protein</fullName>
    </submittedName>
</protein>
<accession>A0ABV9JUI4</accession>
<dbReference type="Pfam" id="PF09587">
    <property type="entry name" value="PGA_cap"/>
    <property type="match status" value="1"/>
</dbReference>
<sequence length="343" mass="38377">MSQIKLTATGDVLLHSRVYDISKKNGKYDFKDKMAPAKKLLQAGDISVVNLESIVAGEELGLISFPEFNNPVELAENLKEFGTDIVTNANNHSLDLGEEGVLKSIENLEKIGLPYVGSHKSKEDQQKFRIIEKEGIKVAILSYTAVTLGKNPPKNKPYLLNRIVAGSTKEVRRDIERLKKEESPDVVVVAAHFGREYALNPPASQVDIATSLSDAGADIVLGHHPHVLQPAQWILNSRGKKTFVIYSLGNFYSGQKGLYRQIGGVLSLNISKDENGKVAINHPEMDLTFVDANRKNNYQMHLLSDYIAKNPYIETDHDKFDSLEVYSELTERLTQWMPEFKLK</sequence>
<reference evidence="4" key="1">
    <citation type="journal article" date="2019" name="Int. J. Syst. Evol. Microbiol.">
        <title>The Global Catalogue of Microorganisms (GCM) 10K type strain sequencing project: providing services to taxonomists for standard genome sequencing and annotation.</title>
        <authorList>
            <consortium name="The Broad Institute Genomics Platform"/>
            <consortium name="The Broad Institute Genome Sequencing Center for Infectious Disease"/>
            <person name="Wu L."/>
            <person name="Ma J."/>
        </authorList>
    </citation>
    <scope>NUCLEOTIDE SEQUENCE [LARGE SCALE GENOMIC DNA]</scope>
    <source>
        <strain evidence="4">CCUG 37257</strain>
    </source>
</reference>
<organism evidence="3 4">
    <name type="scientific">Oceanobacillus aidingensis</name>
    <dbReference type="NCBI Taxonomy" id="645964"/>
    <lineage>
        <taxon>Bacteria</taxon>
        <taxon>Bacillati</taxon>
        <taxon>Bacillota</taxon>
        <taxon>Bacilli</taxon>
        <taxon>Bacillales</taxon>
        <taxon>Bacillaceae</taxon>
        <taxon>Oceanobacillus</taxon>
    </lineage>
</organism>
<dbReference type="Proteomes" id="UP001595988">
    <property type="component" value="Unassembled WGS sequence"/>
</dbReference>
<comment type="caution">
    <text evidence="3">The sequence shown here is derived from an EMBL/GenBank/DDBJ whole genome shotgun (WGS) entry which is preliminary data.</text>
</comment>
<dbReference type="EMBL" id="JBHSFT010000004">
    <property type="protein sequence ID" value="MFC4661414.1"/>
    <property type="molecule type" value="Genomic_DNA"/>
</dbReference>
<dbReference type="PANTHER" id="PTHR33393:SF12">
    <property type="entry name" value="CAPSULE BIOSYNTHESIS PROTEIN CAPA"/>
    <property type="match status" value="1"/>
</dbReference>
<dbReference type="SMART" id="SM00854">
    <property type="entry name" value="PGA_cap"/>
    <property type="match status" value="1"/>
</dbReference>
<dbReference type="SUPFAM" id="SSF56300">
    <property type="entry name" value="Metallo-dependent phosphatases"/>
    <property type="match status" value="1"/>
</dbReference>
<dbReference type="RefSeq" id="WP_341173342.1">
    <property type="nucleotide sequence ID" value="NZ_JBHSFT010000004.1"/>
</dbReference>
<dbReference type="InterPro" id="IPR019079">
    <property type="entry name" value="Capsule_synth_CapA"/>
</dbReference>
<evidence type="ECO:0000256" key="1">
    <source>
        <dbReference type="ARBA" id="ARBA00005662"/>
    </source>
</evidence>
<dbReference type="PANTHER" id="PTHR33393">
    <property type="entry name" value="POLYGLUTAMINE SYNTHESIS ACCESSORY PROTEIN RV0574C-RELATED"/>
    <property type="match status" value="1"/>
</dbReference>
<evidence type="ECO:0000259" key="2">
    <source>
        <dbReference type="SMART" id="SM00854"/>
    </source>
</evidence>
<keyword evidence="4" id="KW-1185">Reference proteome</keyword>
<name>A0ABV9JUI4_9BACI</name>
<evidence type="ECO:0000313" key="3">
    <source>
        <dbReference type="EMBL" id="MFC4661414.1"/>
    </source>
</evidence>
<dbReference type="Gene3D" id="3.60.21.10">
    <property type="match status" value="1"/>
</dbReference>
<comment type="similarity">
    <text evidence="1">Belongs to the CapA family.</text>
</comment>
<gene>
    <name evidence="3" type="ORF">ACFO3P_04135</name>
</gene>
<dbReference type="CDD" id="cd07381">
    <property type="entry name" value="MPP_CapA"/>
    <property type="match status" value="1"/>
</dbReference>
<dbReference type="InterPro" id="IPR029052">
    <property type="entry name" value="Metallo-depent_PP-like"/>
</dbReference>
<feature type="domain" description="Capsule synthesis protein CapA" evidence="2">
    <location>
        <begin position="5"/>
        <end position="255"/>
    </location>
</feature>
<proteinExistence type="inferred from homology"/>
<evidence type="ECO:0000313" key="4">
    <source>
        <dbReference type="Proteomes" id="UP001595988"/>
    </source>
</evidence>